<dbReference type="EC" id="4.6.1.1" evidence="3"/>
<dbReference type="InterPro" id="IPR055071">
    <property type="entry name" value="RA_PHLPP-like"/>
</dbReference>
<dbReference type="PANTHER" id="PTHR48051:SF54">
    <property type="entry name" value="LEUCINE-RICH REPEAT-CONTAINING PROTEIN"/>
    <property type="match status" value="1"/>
</dbReference>
<dbReference type="InterPro" id="IPR036457">
    <property type="entry name" value="PPM-type-like_dom_sf"/>
</dbReference>
<evidence type="ECO:0000256" key="11">
    <source>
        <dbReference type="ARBA" id="ARBA00032597"/>
    </source>
</evidence>
<accession>A0A163MHC1</accession>
<dbReference type="GO" id="GO:0005737">
    <property type="term" value="C:cytoplasm"/>
    <property type="evidence" value="ECO:0007669"/>
    <property type="project" value="TreeGrafter"/>
</dbReference>
<keyword evidence="6" id="KW-0479">Metal-binding</keyword>
<evidence type="ECO:0000256" key="6">
    <source>
        <dbReference type="ARBA" id="ARBA00022723"/>
    </source>
</evidence>
<dbReference type="EMBL" id="LT554417">
    <property type="protein sequence ID" value="SAM04969.1"/>
    <property type="molecule type" value="Genomic_DNA"/>
</dbReference>
<dbReference type="OrthoDB" id="2021138at2759"/>
<dbReference type="FunCoup" id="A0A163MHC1">
    <property type="interactions" value="147"/>
</dbReference>
<dbReference type="SMART" id="SM00369">
    <property type="entry name" value="LRR_TYP"/>
    <property type="match status" value="11"/>
</dbReference>
<dbReference type="PROSITE" id="PS50125">
    <property type="entry name" value="GUANYLATE_CYCLASE_2"/>
    <property type="match status" value="1"/>
</dbReference>
<keyword evidence="5" id="KW-0433">Leucine-rich repeat</keyword>
<dbReference type="SUPFAM" id="SSF52058">
    <property type="entry name" value="L domain-like"/>
    <property type="match status" value="2"/>
</dbReference>
<feature type="compositionally biased region" description="Low complexity" evidence="13">
    <location>
        <begin position="1728"/>
        <end position="1750"/>
    </location>
</feature>
<evidence type="ECO:0000259" key="14">
    <source>
        <dbReference type="PROSITE" id="PS50125"/>
    </source>
</evidence>
<keyword evidence="7" id="KW-0677">Repeat</keyword>
<feature type="region of interest" description="Disordered" evidence="13">
    <location>
        <begin position="841"/>
        <end position="923"/>
    </location>
</feature>
<evidence type="ECO:0000313" key="17">
    <source>
        <dbReference type="EMBL" id="SAM04969.1"/>
    </source>
</evidence>
<dbReference type="InterPro" id="IPR000159">
    <property type="entry name" value="RA_dom"/>
</dbReference>
<feature type="compositionally biased region" description="Polar residues" evidence="13">
    <location>
        <begin position="47"/>
        <end position="95"/>
    </location>
</feature>
<evidence type="ECO:0000256" key="13">
    <source>
        <dbReference type="SAM" id="MobiDB-lite"/>
    </source>
</evidence>
<dbReference type="Gene3D" id="3.80.10.10">
    <property type="entry name" value="Ribonuclease Inhibitor"/>
    <property type="match status" value="4"/>
</dbReference>
<keyword evidence="8" id="KW-0460">Magnesium</keyword>
<feature type="compositionally biased region" description="Low complexity" evidence="13">
    <location>
        <begin position="134"/>
        <end position="155"/>
    </location>
</feature>
<dbReference type="GO" id="GO:0035556">
    <property type="term" value="P:intracellular signal transduction"/>
    <property type="evidence" value="ECO:0007669"/>
    <property type="project" value="InterPro"/>
</dbReference>
<dbReference type="SMART" id="SM00044">
    <property type="entry name" value="CYCc"/>
    <property type="match status" value="1"/>
</dbReference>
<dbReference type="CDD" id="cd07302">
    <property type="entry name" value="CHD"/>
    <property type="match status" value="1"/>
</dbReference>
<dbReference type="InterPro" id="IPR003591">
    <property type="entry name" value="Leu-rich_rpt_typical-subtyp"/>
</dbReference>
<feature type="domain" description="PPM-type phosphatase" evidence="16">
    <location>
        <begin position="1144"/>
        <end position="1409"/>
    </location>
</feature>
<dbReference type="Pfam" id="PF13855">
    <property type="entry name" value="LRR_8"/>
    <property type="match status" value="3"/>
</dbReference>
<feature type="compositionally biased region" description="Basic residues" evidence="13">
    <location>
        <begin position="98"/>
        <end position="112"/>
    </location>
</feature>
<dbReference type="PROSITE" id="PS50200">
    <property type="entry name" value="RA"/>
    <property type="match status" value="1"/>
</dbReference>
<protein>
    <recommendedName>
        <fullName evidence="4">Adenylate cyclase</fullName>
        <ecNumber evidence="3">4.6.1.1</ecNumber>
    </recommendedName>
    <alternativeName>
        <fullName evidence="11">ATP pyrophosphate-lyase</fullName>
    </alternativeName>
    <alternativeName>
        <fullName evidence="12">Adenylyl cyclase</fullName>
    </alternativeName>
</protein>
<evidence type="ECO:0000256" key="4">
    <source>
        <dbReference type="ARBA" id="ARBA00021420"/>
    </source>
</evidence>
<feature type="domain" description="Ras-associating" evidence="15">
    <location>
        <begin position="336"/>
        <end position="426"/>
    </location>
</feature>
<dbReference type="InterPro" id="IPR032675">
    <property type="entry name" value="LRR_dom_sf"/>
</dbReference>
<dbReference type="Pfam" id="PF00481">
    <property type="entry name" value="PP2C"/>
    <property type="match status" value="1"/>
</dbReference>
<feature type="region of interest" description="Disordered" evidence="13">
    <location>
        <begin position="1718"/>
        <end position="1791"/>
    </location>
</feature>
<keyword evidence="10" id="KW-0456">Lyase</keyword>
<dbReference type="GO" id="GO:0006171">
    <property type="term" value="P:cAMP biosynthetic process"/>
    <property type="evidence" value="ECO:0007669"/>
    <property type="project" value="UniProtKB-KW"/>
</dbReference>
<dbReference type="SUPFAM" id="SSF52075">
    <property type="entry name" value="Outer arm dynein light chain 1"/>
    <property type="match status" value="1"/>
</dbReference>
<dbReference type="OMA" id="QQVGYEE"/>
<dbReference type="InterPro" id="IPR050216">
    <property type="entry name" value="LRR_domain-containing"/>
</dbReference>
<dbReference type="PROSITE" id="PS51746">
    <property type="entry name" value="PPM_2"/>
    <property type="match status" value="1"/>
</dbReference>
<evidence type="ECO:0000256" key="9">
    <source>
        <dbReference type="ARBA" id="ARBA00022998"/>
    </source>
</evidence>
<evidence type="ECO:0000259" key="16">
    <source>
        <dbReference type="PROSITE" id="PS51746"/>
    </source>
</evidence>
<keyword evidence="18" id="KW-1185">Reference proteome</keyword>
<evidence type="ECO:0000256" key="3">
    <source>
        <dbReference type="ARBA" id="ARBA00012201"/>
    </source>
</evidence>
<evidence type="ECO:0000256" key="2">
    <source>
        <dbReference type="ARBA" id="ARBA00005381"/>
    </source>
</evidence>
<dbReference type="CDD" id="cd00143">
    <property type="entry name" value="PP2Cc"/>
    <property type="match status" value="1"/>
</dbReference>
<gene>
    <name evidence="17" type="primary">ABSGL_10835.1 scaffold 12033</name>
</gene>
<dbReference type="InterPro" id="IPR029787">
    <property type="entry name" value="Nucleotide_cyclase"/>
</dbReference>
<comment type="catalytic activity">
    <reaction evidence="1">
        <text>ATP = 3',5'-cyclic AMP + diphosphate</text>
        <dbReference type="Rhea" id="RHEA:15389"/>
        <dbReference type="ChEBI" id="CHEBI:30616"/>
        <dbReference type="ChEBI" id="CHEBI:33019"/>
        <dbReference type="ChEBI" id="CHEBI:58165"/>
        <dbReference type="EC" id="4.6.1.1"/>
    </reaction>
</comment>
<dbReference type="STRING" id="4829.A0A163MHC1"/>
<proteinExistence type="inferred from homology"/>
<dbReference type="InParanoid" id="A0A163MHC1"/>
<dbReference type="Gene3D" id="3.60.40.10">
    <property type="entry name" value="PPM-type phosphatase domain"/>
    <property type="match status" value="1"/>
</dbReference>
<dbReference type="Pfam" id="PF00211">
    <property type="entry name" value="Guanylate_cyc"/>
    <property type="match status" value="1"/>
</dbReference>
<feature type="compositionally biased region" description="Polar residues" evidence="13">
    <location>
        <begin position="206"/>
        <end position="217"/>
    </location>
</feature>
<dbReference type="SMART" id="SM00314">
    <property type="entry name" value="RA"/>
    <property type="match status" value="1"/>
</dbReference>
<evidence type="ECO:0000256" key="5">
    <source>
        <dbReference type="ARBA" id="ARBA00022614"/>
    </source>
</evidence>
<dbReference type="PANTHER" id="PTHR48051">
    <property type="match status" value="1"/>
</dbReference>
<reference evidence="17" key="1">
    <citation type="submission" date="2016-04" db="EMBL/GenBank/DDBJ databases">
        <authorList>
            <person name="Evans L.H."/>
            <person name="Alamgir A."/>
            <person name="Owens N."/>
            <person name="Weber N.D."/>
            <person name="Virtaneva K."/>
            <person name="Barbian K."/>
            <person name="Babar A."/>
            <person name="Rosenke K."/>
        </authorList>
    </citation>
    <scope>NUCLEOTIDE SEQUENCE [LARGE SCALE GENOMIC DNA]</scope>
    <source>
        <strain evidence="17">CBS 101.48</strain>
    </source>
</reference>
<evidence type="ECO:0000256" key="10">
    <source>
        <dbReference type="ARBA" id="ARBA00023239"/>
    </source>
</evidence>
<feature type="region of interest" description="Disordered" evidence="13">
    <location>
        <begin position="1"/>
        <end position="217"/>
    </location>
</feature>
<evidence type="ECO:0000256" key="8">
    <source>
        <dbReference type="ARBA" id="ARBA00022842"/>
    </source>
</evidence>
<evidence type="ECO:0000256" key="12">
    <source>
        <dbReference type="ARBA" id="ARBA00032637"/>
    </source>
</evidence>
<keyword evidence="9" id="KW-0115">cAMP biosynthesis</keyword>
<evidence type="ECO:0000256" key="1">
    <source>
        <dbReference type="ARBA" id="ARBA00001593"/>
    </source>
</evidence>
<dbReference type="PROSITE" id="PS51450">
    <property type="entry name" value="LRR"/>
    <property type="match status" value="5"/>
</dbReference>
<feature type="compositionally biased region" description="Low complexity" evidence="13">
    <location>
        <begin position="17"/>
        <end position="27"/>
    </location>
</feature>
<comment type="similarity">
    <text evidence="2">Belongs to the adenylyl cyclase class-3 family.</text>
</comment>
<sequence>MPLPRRRSLEQQPQHPPNSSRSRPASPLHNGPPPLNQSRSHFYGLANTASSSYASTPTMNRSQTLPDIASGQEQHAATRPSSPTPQYGLPSQQQAPKDKKRNLFGRLKKKSRRTELPSNNESTGGKGPTTYSINTNNPTSTLSTTTNSNSVSRNSSTRHKTKESVDFDYTQHPLDSTQDDSQQGKSVYYYYGNRHIPASNEKQRKPTGSSTGAGISRNNEGILALDGKVESDMALNNVNSLSFFLRLVDQNFGAMDGIVNAYHLNSYSRHGSASQINRGGAPSDLWVPPDSWAVEPADNADPSPHSMHPPTPADDDRSLFDEVNFPDGAEWSIKRRNFCIRIFRPDNTFGTLQLPLITTTKELVNRLAGKFFLHDLSKYNLLIRMHNLDRPLLLNERPLEIQKQLLEKMGYTEEDNIEDVGREDNSYLLRFSFGPRSTTNLHESDFSNFKHLGLQGHNLPTIPVFLYNHAAEIVSLDLTKNLLMEIPLDFMQSCTSLRQLWLVDNEYTSLPSSLRHSTQLEHLNISGNRLCDLTSGHLEELQQLKSLRALNNKLESLPDSFASFQHLNLLSISNNCLTKFPSVICDLSQLTYLDVSFNKITHLPDEIGNLKNLASFFAIANRLSGSLPPSFAELENLQELDIRQNFITDLDVICQLPKLNILFMDYNAVSIISCEITNLRHLQMSKNHLTQFNMGFCQTPDDAVYKPPTLPGTTLQPYSVPTLLTNLNLSNCKLSSFPDDIFYSTLNLEQLTLDSNTLTSLPKSIGVLQKLNRLSVQDNKLNGLPAEISKLTELKILLAQKNNLQSLPKELWLCSSLQVLNCSSNLLESFPEPFSETGMALHLPYGGGPSHNNSNSKSDTPAGQGMVPSHSDQDSRKSSLASVMNESDMGQAVGSSGKKQDGNSNNRLDRQHMGSSSISFSGGSGPPNFNPPSFFASPRNHPPPLSLSLRQLFLGDNRLTDDVWSPLSLFLELRTLNLAYNELYEIPPEELCHQHLYELYLSGNTLTSLPADDIEKLSYLRVLAVNDNKLQTLPAEIGKLRKLLVLDVGNNVLKYNIANWPYDWNWNWNLGLKYLNLSGNKRLEIKQMHPESFNPKDKNLSDFSALTKLRMLGLMDITILGVTTPEEYYDRRVRTSPSEVNNMGYGIADWLGPSDHLSTWDLVIPRFRNKDDECLFALFDGCRRSKTGCRLTKYLNDSLTYHLTNELIKTKQDDTVVSAIRRTFLGLEKGLGIGSNTGDATTADDEANLSHFSSGASAAMCYISGTKLYVANVGDVFVVLSRNSGQAHEITQKHIPLNPSETSRIRAAGGYVSNSGLLNDELPVSRSFGYFHLVPVINANPYISVMELTENDEFLIMASQGLWECMSYQTAVDVARTEKSDYMIAAQKLRDFAISYGADESIMVMVIGVGDMFDQREKKFRNYRGMAMGGTVNPFHLPRTGGDLSGMLSADDSGLVLKSKRRGKESAGDSTLARLEREVPPPINQVALVFTDIKNSTFLWETQQEDMRSSIKIHDSIMRRTLRSVGGYEVKTEGDAFMACFQNITGALLWCFTVQLQLLEADWPAGILETEEGREIEDNDHCIIYRGLSVRMGIHWGTPVFERNPITNRMDYFGPVVNKAARICNAADGGQICVSSDVVMALRSIPGALGSPSSDSDINEEMASLKARTNGMGYLLRDVQQLKRLGFHVMELGERRLKGLETPEMLSFVYPKQLAGRMETDKNPRGIPLSPVATPTATPSSPSIIPTSPLLDDSSTLQTPLSTARGSFDDGGGPLSPTLDSDSHSPGFDFSRHDQQRRLMQQRPSLLLPSTPSHTRTIDPLLVCALNDLAIRLERITTGFVVANQHRPATALTLKRTTQLQDSSTGAYFDIEKPGIPLRRGFTFLDTLQRHIMESASDDELMILMENFVTRVENAVSSLYLQKVGQFSGVLEQLGDALELDPTHILRALQMYSEISGLSQHPLYKKVV</sequence>
<dbReference type="InterPro" id="IPR001932">
    <property type="entry name" value="PPM-type_phosphatase-like_dom"/>
</dbReference>
<dbReference type="GO" id="GO:0004016">
    <property type="term" value="F:adenylate cyclase activity"/>
    <property type="evidence" value="ECO:0007669"/>
    <property type="project" value="UniProtKB-EC"/>
</dbReference>
<dbReference type="CDD" id="cd17214">
    <property type="entry name" value="RA_CYR1_like"/>
    <property type="match status" value="1"/>
</dbReference>
<dbReference type="InterPro" id="IPR001054">
    <property type="entry name" value="A/G_cyclase"/>
</dbReference>
<dbReference type="Pfam" id="PF23010">
    <property type="entry name" value="RA_3"/>
    <property type="match status" value="1"/>
</dbReference>
<evidence type="ECO:0000259" key="15">
    <source>
        <dbReference type="PROSITE" id="PS50200"/>
    </source>
</evidence>
<feature type="region of interest" description="Disordered" evidence="13">
    <location>
        <begin position="293"/>
        <end position="317"/>
    </location>
</feature>
<dbReference type="InterPro" id="IPR001611">
    <property type="entry name" value="Leu-rich_rpt"/>
</dbReference>
<feature type="domain" description="Guanylate cyclase" evidence="14">
    <location>
        <begin position="1487"/>
        <end position="1624"/>
    </location>
</feature>
<feature type="compositionally biased region" description="Polar residues" evidence="13">
    <location>
        <begin position="850"/>
        <end position="861"/>
    </location>
</feature>
<dbReference type="Gene3D" id="3.30.70.1230">
    <property type="entry name" value="Nucleotide cyclase"/>
    <property type="match status" value="1"/>
</dbReference>
<feature type="compositionally biased region" description="Polar residues" evidence="13">
    <location>
        <begin position="173"/>
        <end position="185"/>
    </location>
</feature>
<name>A0A163MHC1_ABSGL</name>
<dbReference type="SMART" id="SM00364">
    <property type="entry name" value="LRR_BAC"/>
    <property type="match status" value="12"/>
</dbReference>
<feature type="compositionally biased region" description="Polar residues" evidence="13">
    <location>
        <begin position="1753"/>
        <end position="1765"/>
    </location>
</feature>
<dbReference type="SUPFAM" id="SSF81606">
    <property type="entry name" value="PP2C-like"/>
    <property type="match status" value="1"/>
</dbReference>
<feature type="compositionally biased region" description="Polar residues" evidence="13">
    <location>
        <begin position="116"/>
        <end position="133"/>
    </location>
</feature>
<evidence type="ECO:0000256" key="7">
    <source>
        <dbReference type="ARBA" id="ARBA00022737"/>
    </source>
</evidence>
<dbReference type="SMART" id="SM00365">
    <property type="entry name" value="LRR_SD22"/>
    <property type="match status" value="6"/>
</dbReference>
<dbReference type="SUPFAM" id="SSF55073">
    <property type="entry name" value="Nucleotide cyclase"/>
    <property type="match status" value="1"/>
</dbReference>
<evidence type="ECO:0000313" key="18">
    <source>
        <dbReference type="Proteomes" id="UP000078561"/>
    </source>
</evidence>
<dbReference type="GO" id="GO:0046872">
    <property type="term" value="F:metal ion binding"/>
    <property type="evidence" value="ECO:0007669"/>
    <property type="project" value="UniProtKB-KW"/>
</dbReference>
<organism evidence="17">
    <name type="scientific">Absidia glauca</name>
    <name type="common">Pin mould</name>
    <dbReference type="NCBI Taxonomy" id="4829"/>
    <lineage>
        <taxon>Eukaryota</taxon>
        <taxon>Fungi</taxon>
        <taxon>Fungi incertae sedis</taxon>
        <taxon>Mucoromycota</taxon>
        <taxon>Mucoromycotina</taxon>
        <taxon>Mucoromycetes</taxon>
        <taxon>Mucorales</taxon>
        <taxon>Cunninghamellaceae</taxon>
        <taxon>Absidia</taxon>
    </lineage>
</organism>
<dbReference type="Proteomes" id="UP000078561">
    <property type="component" value="Unassembled WGS sequence"/>
</dbReference>
<dbReference type="SMART" id="SM00332">
    <property type="entry name" value="PP2Cc"/>
    <property type="match status" value="1"/>
</dbReference>